<dbReference type="AlphaFoldDB" id="A0A1V2QZ68"/>
<dbReference type="Proteomes" id="UP000189286">
    <property type="component" value="Unassembled WGS sequence"/>
</dbReference>
<sequence>MKYYFAADGYPALEINYDLHVISDFLQGDIQSSLYGVNEYISACDDVLSGKVTVWEGTGNAHTVTIKTSGVNIYNEYSEEEVNISSVDEFRKYLEGWKDLLLSKSDE</sequence>
<gene>
    <name evidence="1" type="ORF">BSK71_19585</name>
</gene>
<protein>
    <submittedName>
        <fullName evidence="1">Uncharacterized protein</fullName>
    </submittedName>
</protein>
<comment type="caution">
    <text evidence="1">The sequence shown here is derived from an EMBL/GenBank/DDBJ whole genome shotgun (WGS) entry which is preliminary data.</text>
</comment>
<dbReference type="RefSeq" id="WP_039361003.1">
    <property type="nucleotide sequence ID" value="NZ_JRMH01000001.1"/>
</dbReference>
<proteinExistence type="predicted"/>
<dbReference type="EMBL" id="MPUJ01000020">
    <property type="protein sequence ID" value="ONK01854.1"/>
    <property type="molecule type" value="Genomic_DNA"/>
</dbReference>
<dbReference type="OrthoDB" id="6455537at2"/>
<reference evidence="2" key="1">
    <citation type="submission" date="2016-11" db="EMBL/GenBank/DDBJ databases">
        <authorList>
            <person name="Panda P."/>
            <person name="Visnovsky S."/>
            <person name="Pitman A."/>
        </authorList>
    </citation>
    <scope>NUCLEOTIDE SEQUENCE [LARGE SCALE GENOMIC DNA]</scope>
    <source>
        <strain evidence="2">ICMP 9972</strain>
    </source>
</reference>
<evidence type="ECO:0000313" key="1">
    <source>
        <dbReference type="EMBL" id="ONK01854.1"/>
    </source>
</evidence>
<evidence type="ECO:0000313" key="2">
    <source>
        <dbReference type="Proteomes" id="UP000189286"/>
    </source>
</evidence>
<accession>A0A1V2QZ68</accession>
<name>A0A1V2QZ68_9GAMM</name>
<organism evidence="1 2">
    <name type="scientific">Pectobacterium actinidiae</name>
    <dbReference type="NCBI Taxonomy" id="1507808"/>
    <lineage>
        <taxon>Bacteria</taxon>
        <taxon>Pseudomonadati</taxon>
        <taxon>Pseudomonadota</taxon>
        <taxon>Gammaproteobacteria</taxon>
        <taxon>Enterobacterales</taxon>
        <taxon>Pectobacteriaceae</taxon>
        <taxon>Pectobacterium</taxon>
    </lineage>
</organism>